<organism evidence="8 9">
    <name type="scientific">Modestobacter italicus (strain DSM 44449 / CECT 9708 / BC 501)</name>
    <dbReference type="NCBI Taxonomy" id="2732864"/>
    <lineage>
        <taxon>Bacteria</taxon>
        <taxon>Bacillati</taxon>
        <taxon>Actinomycetota</taxon>
        <taxon>Actinomycetes</taxon>
        <taxon>Geodermatophilales</taxon>
        <taxon>Geodermatophilaceae</taxon>
        <taxon>Modestobacter</taxon>
    </lineage>
</organism>
<dbReference type="InterPro" id="IPR039425">
    <property type="entry name" value="RNA_pol_sigma-70-like"/>
</dbReference>
<dbReference type="GO" id="GO:0016987">
    <property type="term" value="F:sigma factor activity"/>
    <property type="evidence" value="ECO:0007669"/>
    <property type="project" value="UniProtKB-KW"/>
</dbReference>
<dbReference type="SUPFAM" id="SSF88946">
    <property type="entry name" value="Sigma2 domain of RNA polymerase sigma factors"/>
    <property type="match status" value="1"/>
</dbReference>
<name>I4F0M3_MODI5</name>
<dbReference type="SUPFAM" id="SSF88659">
    <property type="entry name" value="Sigma3 and sigma4 domains of RNA polymerase sigma factors"/>
    <property type="match status" value="1"/>
</dbReference>
<dbReference type="PANTHER" id="PTHR43133">
    <property type="entry name" value="RNA POLYMERASE ECF-TYPE SIGMA FACTO"/>
    <property type="match status" value="1"/>
</dbReference>
<dbReference type="InterPro" id="IPR013325">
    <property type="entry name" value="RNA_pol_sigma_r2"/>
</dbReference>
<evidence type="ECO:0000256" key="3">
    <source>
        <dbReference type="ARBA" id="ARBA00023082"/>
    </source>
</evidence>
<accession>I4F0M3</accession>
<dbReference type="GO" id="GO:0006352">
    <property type="term" value="P:DNA-templated transcription initiation"/>
    <property type="evidence" value="ECO:0007669"/>
    <property type="project" value="InterPro"/>
</dbReference>
<dbReference type="EMBL" id="FO203431">
    <property type="protein sequence ID" value="CCH89186.1"/>
    <property type="molecule type" value="Genomic_DNA"/>
</dbReference>
<dbReference type="CDD" id="cd06171">
    <property type="entry name" value="Sigma70_r4"/>
    <property type="match status" value="1"/>
</dbReference>
<reference evidence="8 9" key="1">
    <citation type="journal article" date="2012" name="J. Bacteriol.">
        <title>Genome Sequence of Radiation-Resistant Modestobacter marinus Strain BC501, a Representative Actinobacterium That Thrives on Calcareous Stone Surfaces.</title>
        <authorList>
            <person name="Normand P."/>
            <person name="Gury J."/>
            <person name="Pujic P."/>
            <person name="Chouaia B."/>
            <person name="Crotti E."/>
            <person name="Brusetti L."/>
            <person name="Daffonchio D."/>
            <person name="Vacherie B."/>
            <person name="Barbe V."/>
            <person name="Medigue C."/>
            <person name="Calteau A."/>
            <person name="Ghodhbane-Gtari F."/>
            <person name="Essoussi I."/>
            <person name="Nouioui I."/>
            <person name="Abbassi-Ghozzi I."/>
            <person name="Gtari M."/>
        </authorList>
    </citation>
    <scope>NUCLEOTIDE SEQUENCE [LARGE SCALE GENOMIC DNA]</scope>
    <source>
        <strain evidence="9">BC 501</strain>
    </source>
</reference>
<feature type="region of interest" description="Disordered" evidence="5">
    <location>
        <begin position="158"/>
        <end position="180"/>
    </location>
</feature>
<evidence type="ECO:0000256" key="4">
    <source>
        <dbReference type="ARBA" id="ARBA00023163"/>
    </source>
</evidence>
<sequence length="180" mass="20147">MSTDDEFAAMYRAHHAAVCRYVARRLNPAQEHEVRDVAAEVFTTAWRRRTVVPPEPLPWLYGVARRVLANERRGAQRRQRLADRLLADAPEQATPGVVIDRPAVLEALDQLSPSDQEVLALAAWEELGPADIAVVLRCSRSAASMRLHRARVRLREAMADFDPPPDSLARHHAPTPESVP</sequence>
<dbReference type="InterPro" id="IPR036388">
    <property type="entry name" value="WH-like_DNA-bd_sf"/>
</dbReference>
<dbReference type="GO" id="GO:0003677">
    <property type="term" value="F:DNA binding"/>
    <property type="evidence" value="ECO:0007669"/>
    <property type="project" value="InterPro"/>
</dbReference>
<dbReference type="OMA" id="AYREHYW"/>
<dbReference type="Gene3D" id="1.10.1740.10">
    <property type="match status" value="1"/>
</dbReference>
<evidence type="ECO:0000256" key="5">
    <source>
        <dbReference type="SAM" id="MobiDB-lite"/>
    </source>
</evidence>
<evidence type="ECO:0000259" key="7">
    <source>
        <dbReference type="Pfam" id="PF08281"/>
    </source>
</evidence>
<dbReference type="HOGENOM" id="CLU_047691_9_2_11"/>
<dbReference type="InterPro" id="IPR014284">
    <property type="entry name" value="RNA_pol_sigma-70_dom"/>
</dbReference>
<comment type="similarity">
    <text evidence="1">Belongs to the sigma-70 factor family. ECF subfamily.</text>
</comment>
<evidence type="ECO:0000313" key="9">
    <source>
        <dbReference type="Proteomes" id="UP000006461"/>
    </source>
</evidence>
<dbReference type="OrthoDB" id="4184921at2"/>
<dbReference type="NCBIfam" id="TIGR02937">
    <property type="entry name" value="sigma70-ECF"/>
    <property type="match status" value="1"/>
</dbReference>
<dbReference type="KEGG" id="mmar:MODMU_3781"/>
<evidence type="ECO:0000256" key="1">
    <source>
        <dbReference type="ARBA" id="ARBA00010641"/>
    </source>
</evidence>
<dbReference type="AlphaFoldDB" id="I4F0M3"/>
<proteinExistence type="inferred from homology"/>
<dbReference type="InterPro" id="IPR007627">
    <property type="entry name" value="RNA_pol_sigma70_r2"/>
</dbReference>
<evidence type="ECO:0000313" key="8">
    <source>
        <dbReference type="EMBL" id="CCH89186.1"/>
    </source>
</evidence>
<dbReference type="InterPro" id="IPR013249">
    <property type="entry name" value="RNA_pol_sigma70_r4_t2"/>
</dbReference>
<protein>
    <submittedName>
        <fullName evidence="8">RNA polymerase, sigma-24 subunit, ECF subfamily</fullName>
    </submittedName>
</protein>
<dbReference type="InterPro" id="IPR013324">
    <property type="entry name" value="RNA_pol_sigma_r3/r4-like"/>
</dbReference>
<dbReference type="PANTHER" id="PTHR43133:SF25">
    <property type="entry name" value="RNA POLYMERASE SIGMA FACTOR RFAY-RELATED"/>
    <property type="match status" value="1"/>
</dbReference>
<keyword evidence="9" id="KW-1185">Reference proteome</keyword>
<keyword evidence="2" id="KW-0805">Transcription regulation</keyword>
<dbReference type="Proteomes" id="UP000006461">
    <property type="component" value="Chromosome"/>
</dbReference>
<dbReference type="STRING" id="477641.MODMU_3781"/>
<gene>
    <name evidence="8" type="ordered locus">MODMU_3781</name>
</gene>
<dbReference type="eggNOG" id="COG1595">
    <property type="taxonomic scope" value="Bacteria"/>
</dbReference>
<evidence type="ECO:0000259" key="6">
    <source>
        <dbReference type="Pfam" id="PF04542"/>
    </source>
</evidence>
<dbReference type="Gene3D" id="1.10.10.10">
    <property type="entry name" value="Winged helix-like DNA-binding domain superfamily/Winged helix DNA-binding domain"/>
    <property type="match status" value="1"/>
</dbReference>
<feature type="domain" description="RNA polymerase sigma factor 70 region 4 type 2" evidence="7">
    <location>
        <begin position="103"/>
        <end position="154"/>
    </location>
</feature>
<keyword evidence="3" id="KW-0731">Sigma factor</keyword>
<evidence type="ECO:0000256" key="2">
    <source>
        <dbReference type="ARBA" id="ARBA00023015"/>
    </source>
</evidence>
<dbReference type="Pfam" id="PF04542">
    <property type="entry name" value="Sigma70_r2"/>
    <property type="match status" value="1"/>
</dbReference>
<keyword evidence="4" id="KW-0804">Transcription</keyword>
<dbReference type="Pfam" id="PF08281">
    <property type="entry name" value="Sigma70_r4_2"/>
    <property type="match status" value="1"/>
</dbReference>
<feature type="domain" description="RNA polymerase sigma-70 region 2" evidence="6">
    <location>
        <begin position="10"/>
        <end position="78"/>
    </location>
</feature>